<dbReference type="RefSeq" id="XP_056757777.1">
    <property type="nucleotide sequence ID" value="XM_056892782.1"/>
</dbReference>
<proteinExistence type="predicted"/>
<dbReference type="GeneID" id="81583024"/>
<gene>
    <name evidence="1" type="ORF">N7537_001724</name>
</gene>
<name>A0AAD6EG37_9EURO</name>
<keyword evidence="2" id="KW-1185">Reference proteome</keyword>
<accession>A0AAD6EG37</accession>
<dbReference type="Proteomes" id="UP001213799">
    <property type="component" value="Unassembled WGS sequence"/>
</dbReference>
<dbReference type="EMBL" id="JAQJAE010000001">
    <property type="protein sequence ID" value="KAJ5616610.1"/>
    <property type="molecule type" value="Genomic_DNA"/>
</dbReference>
<dbReference type="AlphaFoldDB" id="A0AAD6EG37"/>
<organism evidence="1 2">
    <name type="scientific">Penicillium hordei</name>
    <dbReference type="NCBI Taxonomy" id="40994"/>
    <lineage>
        <taxon>Eukaryota</taxon>
        <taxon>Fungi</taxon>
        <taxon>Dikarya</taxon>
        <taxon>Ascomycota</taxon>
        <taxon>Pezizomycotina</taxon>
        <taxon>Eurotiomycetes</taxon>
        <taxon>Eurotiomycetidae</taxon>
        <taxon>Eurotiales</taxon>
        <taxon>Aspergillaceae</taxon>
        <taxon>Penicillium</taxon>
    </lineage>
</organism>
<reference evidence="1" key="2">
    <citation type="submission" date="2023-01" db="EMBL/GenBank/DDBJ databases">
        <authorList>
            <person name="Petersen C."/>
        </authorList>
    </citation>
    <scope>NUCLEOTIDE SEQUENCE</scope>
    <source>
        <strain evidence="1">IBT 12815</strain>
    </source>
</reference>
<protein>
    <submittedName>
        <fullName evidence="1">Uncharacterized protein</fullName>
    </submittedName>
</protein>
<sequence>MTDAQFDMRSDRVWYYQMDDLSDDRDLVDTQTTLGYLGKLNMDAEYISASSASKSSSDLPTTPKTQSVAVIKQPQSGYKHCWGDWAHWKRLPIGMR</sequence>
<reference evidence="1" key="1">
    <citation type="journal article" date="2023" name="IMA Fungus">
        <title>Comparative genomic study of the Penicillium genus elucidates a diverse pangenome and 15 lateral gene transfer events.</title>
        <authorList>
            <person name="Petersen C."/>
            <person name="Sorensen T."/>
            <person name="Nielsen M.R."/>
            <person name="Sondergaard T.E."/>
            <person name="Sorensen J.L."/>
            <person name="Fitzpatrick D.A."/>
            <person name="Frisvad J.C."/>
            <person name="Nielsen K.L."/>
        </authorList>
    </citation>
    <scope>NUCLEOTIDE SEQUENCE</scope>
    <source>
        <strain evidence="1">IBT 12815</strain>
    </source>
</reference>
<evidence type="ECO:0000313" key="1">
    <source>
        <dbReference type="EMBL" id="KAJ5616610.1"/>
    </source>
</evidence>
<evidence type="ECO:0000313" key="2">
    <source>
        <dbReference type="Proteomes" id="UP001213799"/>
    </source>
</evidence>
<comment type="caution">
    <text evidence="1">The sequence shown here is derived from an EMBL/GenBank/DDBJ whole genome shotgun (WGS) entry which is preliminary data.</text>
</comment>